<dbReference type="AlphaFoldDB" id="A0A8J5I424"/>
<evidence type="ECO:0000313" key="2">
    <source>
        <dbReference type="EMBL" id="KAG6945297.1"/>
    </source>
</evidence>
<comment type="caution">
    <text evidence="2">The sequence shown here is derived from an EMBL/GenBank/DDBJ whole genome shotgun (WGS) entry which is preliminary data.</text>
</comment>
<evidence type="ECO:0000313" key="3">
    <source>
        <dbReference type="Proteomes" id="UP000709295"/>
    </source>
</evidence>
<accession>A0A8J5I424</accession>
<dbReference type="Proteomes" id="UP000709295">
    <property type="component" value="Unassembled WGS sequence"/>
</dbReference>
<dbReference type="EMBL" id="JAENGY010002143">
    <property type="protein sequence ID" value="KAG6945297.1"/>
    <property type="molecule type" value="Genomic_DNA"/>
</dbReference>
<sequence length="236" mass="25367">MAKPAATWSAAGFPTTPRLSAQGSRVIAVPLPSPVPQPRSNSPEEPLIHTLDTAESPQVTTPESQHDKTVSFGPLSLSEVAGVISTIFGDVSARDVRQQVGRIHGNAGEVLPTGVADLINAMGPVNASDVFLDIGSGIGVCIGVEVRAELSKLSEQRSQEHLETFPHLCTLRVVSLDVRDASLSSRSPLCEAILVFANNFLFEERANLVLARELCEMRRVRVVATSRLFCPRHRAT</sequence>
<keyword evidence="3" id="KW-1185">Reference proteome</keyword>
<protein>
    <recommendedName>
        <fullName evidence="1">DOT1 domain-containing protein</fullName>
    </recommendedName>
</protein>
<feature type="domain" description="DOT1" evidence="1">
    <location>
        <begin position="108"/>
        <end position="232"/>
    </location>
</feature>
<organism evidence="2 3">
    <name type="scientific">Phytophthora aleatoria</name>
    <dbReference type="NCBI Taxonomy" id="2496075"/>
    <lineage>
        <taxon>Eukaryota</taxon>
        <taxon>Sar</taxon>
        <taxon>Stramenopiles</taxon>
        <taxon>Oomycota</taxon>
        <taxon>Peronosporomycetes</taxon>
        <taxon>Peronosporales</taxon>
        <taxon>Peronosporaceae</taxon>
        <taxon>Phytophthora</taxon>
    </lineage>
</organism>
<dbReference type="InterPro" id="IPR025789">
    <property type="entry name" value="DOT1_dom"/>
</dbReference>
<evidence type="ECO:0000259" key="1">
    <source>
        <dbReference type="Pfam" id="PF08123"/>
    </source>
</evidence>
<name>A0A8J5I424_9STRA</name>
<reference evidence="2" key="1">
    <citation type="submission" date="2021-01" db="EMBL/GenBank/DDBJ databases">
        <title>Phytophthora aleatoria, a newly-described species from Pinus radiata is distinct from Phytophthora cactorum isolates based on comparative genomics.</title>
        <authorList>
            <person name="Mcdougal R."/>
            <person name="Panda P."/>
            <person name="Williams N."/>
            <person name="Studholme D.J."/>
        </authorList>
    </citation>
    <scope>NUCLEOTIDE SEQUENCE</scope>
    <source>
        <strain evidence="2">NZFS 4037</strain>
    </source>
</reference>
<dbReference type="Pfam" id="PF08123">
    <property type="entry name" value="DOT1"/>
    <property type="match status" value="1"/>
</dbReference>
<proteinExistence type="predicted"/>
<gene>
    <name evidence="2" type="ORF">JG688_00016617</name>
</gene>
<dbReference type="GO" id="GO:0031151">
    <property type="term" value="F:histone H3K79 methyltransferase activity"/>
    <property type="evidence" value="ECO:0007669"/>
    <property type="project" value="InterPro"/>
</dbReference>